<comment type="caution">
    <text evidence="1">The sequence shown here is derived from an EMBL/GenBank/DDBJ whole genome shotgun (WGS) entry which is preliminary data.</text>
</comment>
<evidence type="ECO:0000313" key="1">
    <source>
        <dbReference type="EMBL" id="KAH3891604.1"/>
    </source>
</evidence>
<name>A0A9D4NDB9_DREPO</name>
<dbReference type="EMBL" id="JAIWYP010000001">
    <property type="protein sequence ID" value="KAH3891604.1"/>
    <property type="molecule type" value="Genomic_DNA"/>
</dbReference>
<accession>A0A9D4NDB9</accession>
<gene>
    <name evidence="1" type="ORF">DPMN_015708</name>
</gene>
<protein>
    <submittedName>
        <fullName evidence="1">Uncharacterized protein</fullName>
    </submittedName>
</protein>
<keyword evidence="2" id="KW-1185">Reference proteome</keyword>
<dbReference type="AlphaFoldDB" id="A0A9D4NDB9"/>
<sequence length="56" mass="6248">MFVNACGGSHVCECNVEVVMFVNAMWRQSCLCVQCGGSHVCECNVEVVMFVNAMWR</sequence>
<proteinExistence type="predicted"/>
<reference evidence="1" key="1">
    <citation type="journal article" date="2019" name="bioRxiv">
        <title>The Genome of the Zebra Mussel, Dreissena polymorpha: A Resource for Invasive Species Research.</title>
        <authorList>
            <person name="McCartney M.A."/>
            <person name="Auch B."/>
            <person name="Kono T."/>
            <person name="Mallez S."/>
            <person name="Zhang Y."/>
            <person name="Obille A."/>
            <person name="Becker A."/>
            <person name="Abrahante J.E."/>
            <person name="Garbe J."/>
            <person name="Badalamenti J.P."/>
            <person name="Herman A."/>
            <person name="Mangelson H."/>
            <person name="Liachko I."/>
            <person name="Sullivan S."/>
            <person name="Sone E.D."/>
            <person name="Koren S."/>
            <person name="Silverstein K.A.T."/>
            <person name="Beckman K.B."/>
            <person name="Gohl D.M."/>
        </authorList>
    </citation>
    <scope>NUCLEOTIDE SEQUENCE</scope>
    <source>
        <strain evidence="1">Duluth1</strain>
        <tissue evidence="1">Whole animal</tissue>
    </source>
</reference>
<reference evidence="1" key="2">
    <citation type="submission" date="2020-11" db="EMBL/GenBank/DDBJ databases">
        <authorList>
            <person name="McCartney M.A."/>
            <person name="Auch B."/>
            <person name="Kono T."/>
            <person name="Mallez S."/>
            <person name="Becker A."/>
            <person name="Gohl D.M."/>
            <person name="Silverstein K.A.T."/>
            <person name="Koren S."/>
            <person name="Bechman K.B."/>
            <person name="Herman A."/>
            <person name="Abrahante J.E."/>
            <person name="Garbe J."/>
        </authorList>
    </citation>
    <scope>NUCLEOTIDE SEQUENCE</scope>
    <source>
        <strain evidence="1">Duluth1</strain>
        <tissue evidence="1">Whole animal</tissue>
    </source>
</reference>
<organism evidence="1 2">
    <name type="scientific">Dreissena polymorpha</name>
    <name type="common">Zebra mussel</name>
    <name type="synonym">Mytilus polymorpha</name>
    <dbReference type="NCBI Taxonomy" id="45954"/>
    <lineage>
        <taxon>Eukaryota</taxon>
        <taxon>Metazoa</taxon>
        <taxon>Spiralia</taxon>
        <taxon>Lophotrochozoa</taxon>
        <taxon>Mollusca</taxon>
        <taxon>Bivalvia</taxon>
        <taxon>Autobranchia</taxon>
        <taxon>Heteroconchia</taxon>
        <taxon>Euheterodonta</taxon>
        <taxon>Imparidentia</taxon>
        <taxon>Neoheterodontei</taxon>
        <taxon>Myida</taxon>
        <taxon>Dreissenoidea</taxon>
        <taxon>Dreissenidae</taxon>
        <taxon>Dreissena</taxon>
    </lineage>
</organism>
<dbReference type="Proteomes" id="UP000828390">
    <property type="component" value="Unassembled WGS sequence"/>
</dbReference>
<evidence type="ECO:0000313" key="2">
    <source>
        <dbReference type="Proteomes" id="UP000828390"/>
    </source>
</evidence>